<sequence>MRLSVAMMVTLAVLYLSDGALSSDVRVCRNKCKQDVMVIANSRTKRVKERECVRNCEEELRKKACESVSSDMCDKEIGKRSCMRNCIRNELSEYSYQEKRLLKRKVRDECNCCCSTTTAKKDRGSLLRRF</sequence>
<keyword evidence="2" id="KW-1185">Reference proteome</keyword>
<reference evidence="1" key="1">
    <citation type="submission" date="2022-03" db="EMBL/GenBank/DDBJ databases">
        <authorList>
            <person name="Martin C."/>
        </authorList>
    </citation>
    <scope>NUCLEOTIDE SEQUENCE</scope>
</reference>
<name>A0A8J1TBV4_OWEFU</name>
<organism evidence="1 2">
    <name type="scientific">Owenia fusiformis</name>
    <name type="common">Polychaete worm</name>
    <dbReference type="NCBI Taxonomy" id="6347"/>
    <lineage>
        <taxon>Eukaryota</taxon>
        <taxon>Metazoa</taxon>
        <taxon>Spiralia</taxon>
        <taxon>Lophotrochozoa</taxon>
        <taxon>Annelida</taxon>
        <taxon>Polychaeta</taxon>
        <taxon>Sedentaria</taxon>
        <taxon>Canalipalpata</taxon>
        <taxon>Sabellida</taxon>
        <taxon>Oweniida</taxon>
        <taxon>Oweniidae</taxon>
        <taxon>Owenia</taxon>
    </lineage>
</organism>
<evidence type="ECO:0000313" key="1">
    <source>
        <dbReference type="EMBL" id="CAH1799300.1"/>
    </source>
</evidence>
<evidence type="ECO:0000313" key="2">
    <source>
        <dbReference type="Proteomes" id="UP000749559"/>
    </source>
</evidence>
<accession>A0A8J1TBV4</accession>
<protein>
    <submittedName>
        <fullName evidence="1">Uncharacterized protein</fullName>
    </submittedName>
</protein>
<proteinExistence type="predicted"/>
<dbReference type="EMBL" id="CAIIXF020000011">
    <property type="protein sequence ID" value="CAH1799300.1"/>
    <property type="molecule type" value="Genomic_DNA"/>
</dbReference>
<comment type="caution">
    <text evidence="1">The sequence shown here is derived from an EMBL/GenBank/DDBJ whole genome shotgun (WGS) entry which is preliminary data.</text>
</comment>
<gene>
    <name evidence="1" type="ORF">OFUS_LOCUS23326</name>
</gene>
<dbReference type="Proteomes" id="UP000749559">
    <property type="component" value="Unassembled WGS sequence"/>
</dbReference>
<dbReference type="AlphaFoldDB" id="A0A8J1TBV4"/>